<comment type="caution">
    <text evidence="2">The sequence shown here is derived from an EMBL/GenBank/DDBJ whole genome shotgun (WGS) entry which is preliminary data.</text>
</comment>
<feature type="region of interest" description="Disordered" evidence="1">
    <location>
        <begin position="163"/>
        <end position="183"/>
    </location>
</feature>
<organism evidence="2 3">
    <name type="scientific">Streptosporangium saharense</name>
    <dbReference type="NCBI Taxonomy" id="1706840"/>
    <lineage>
        <taxon>Bacteria</taxon>
        <taxon>Bacillati</taxon>
        <taxon>Actinomycetota</taxon>
        <taxon>Actinomycetes</taxon>
        <taxon>Streptosporangiales</taxon>
        <taxon>Streptosporangiaceae</taxon>
        <taxon>Streptosporangium</taxon>
    </lineage>
</organism>
<keyword evidence="3" id="KW-1185">Reference proteome</keyword>
<name>A0A7W7VR78_9ACTN</name>
<evidence type="ECO:0000313" key="2">
    <source>
        <dbReference type="EMBL" id="MBB4919468.1"/>
    </source>
</evidence>
<protein>
    <submittedName>
        <fullName evidence="2">Uncharacterized protein</fullName>
    </submittedName>
</protein>
<dbReference type="AlphaFoldDB" id="A0A7W7VR78"/>
<accession>A0A7W7VR78</accession>
<sequence>MTAPEDVPGALRTISQLAEEYGPALDRAFRVLADGALTGPGAEKLHAGMAERHAAVRHAFTLAFQQVRALGGGDHPAPHIAAPRPMPPPSPGGYVGGDPDRLNALSTELGSAGRGWESAGAALAALLARLGLGTGPGREVGQAGEWVSSQVREVNRRRDDLMKQRPQPGESFGTGDFGTGEFGAPTEPDNVIDALGDEVFAAVEKGADALGLHPLGDAARFLNDNVAEPIGRPPTSSGSRSWPQRAE</sequence>
<feature type="region of interest" description="Disordered" evidence="1">
    <location>
        <begin position="226"/>
        <end position="247"/>
    </location>
</feature>
<feature type="compositionally biased region" description="Polar residues" evidence="1">
    <location>
        <begin position="234"/>
        <end position="247"/>
    </location>
</feature>
<proteinExistence type="predicted"/>
<dbReference type="Proteomes" id="UP000552644">
    <property type="component" value="Unassembled WGS sequence"/>
</dbReference>
<evidence type="ECO:0000313" key="3">
    <source>
        <dbReference type="Proteomes" id="UP000552644"/>
    </source>
</evidence>
<evidence type="ECO:0000256" key="1">
    <source>
        <dbReference type="SAM" id="MobiDB-lite"/>
    </source>
</evidence>
<reference evidence="2 3" key="1">
    <citation type="submission" date="2020-08" db="EMBL/GenBank/DDBJ databases">
        <title>Genomic Encyclopedia of Type Strains, Phase III (KMG-III): the genomes of soil and plant-associated and newly described type strains.</title>
        <authorList>
            <person name="Whitman W."/>
        </authorList>
    </citation>
    <scope>NUCLEOTIDE SEQUENCE [LARGE SCALE GENOMIC DNA]</scope>
    <source>
        <strain evidence="2 3">CECT 8840</strain>
    </source>
</reference>
<dbReference type="RefSeq" id="WP_184721758.1">
    <property type="nucleotide sequence ID" value="NZ_JACHJP010000010.1"/>
</dbReference>
<dbReference type="EMBL" id="JACHJP010000010">
    <property type="protein sequence ID" value="MBB4919468.1"/>
    <property type="molecule type" value="Genomic_DNA"/>
</dbReference>
<gene>
    <name evidence="2" type="ORF">FHS44_006611</name>
</gene>